<keyword evidence="9" id="KW-1185">Reference proteome</keyword>
<feature type="domain" description="C2H2-type" evidence="7">
    <location>
        <begin position="70"/>
        <end position="98"/>
    </location>
</feature>
<comment type="caution">
    <text evidence="8">The sequence shown here is derived from an EMBL/GenBank/DDBJ whole genome shotgun (WGS) entry which is preliminary data.</text>
</comment>
<keyword evidence="3 6" id="KW-0863">Zinc-finger</keyword>
<evidence type="ECO:0000256" key="1">
    <source>
        <dbReference type="ARBA" id="ARBA00022723"/>
    </source>
</evidence>
<evidence type="ECO:0000313" key="8">
    <source>
        <dbReference type="EMBL" id="CAG7720163.1"/>
    </source>
</evidence>
<dbReference type="Proteomes" id="UP000708208">
    <property type="component" value="Unassembled WGS sequence"/>
</dbReference>
<evidence type="ECO:0000256" key="6">
    <source>
        <dbReference type="PROSITE-ProRule" id="PRU00042"/>
    </source>
</evidence>
<dbReference type="InterPro" id="IPR013087">
    <property type="entry name" value="Znf_C2H2_type"/>
</dbReference>
<evidence type="ECO:0000259" key="7">
    <source>
        <dbReference type="PROSITE" id="PS50157"/>
    </source>
</evidence>
<dbReference type="EMBL" id="CAJVCH010067856">
    <property type="protein sequence ID" value="CAG7720163.1"/>
    <property type="molecule type" value="Genomic_DNA"/>
</dbReference>
<sequence>MHMITHKGVTHPYSCDHCPMRFKKNHLRAVHIRNVHEGRKTYFCEHCGRGCISKTELTRHSGTHSAEATIQCPLCPQKFKTVYGLRSHKLWNHNPKREHSCDRCGKCFVTPQKLKNHVRAIHERHNKPHVCHLCGKGFPVQGYLYMHMRNTHKLNMEGQPYVASGNTLRGKVNRRKINTDVESQFDVQVEVPSEVISVSENKGEIVDESKTGSTVDEFLARFVIPAGTEGFILEDHPGQDTIIVVSTSAL</sequence>
<dbReference type="GO" id="GO:0008270">
    <property type="term" value="F:zinc ion binding"/>
    <property type="evidence" value="ECO:0007669"/>
    <property type="project" value="UniProtKB-KW"/>
</dbReference>
<dbReference type="AlphaFoldDB" id="A0A8J2JH51"/>
<evidence type="ECO:0000313" key="9">
    <source>
        <dbReference type="Proteomes" id="UP000708208"/>
    </source>
</evidence>
<feature type="domain" description="C2H2-type" evidence="7">
    <location>
        <begin position="42"/>
        <end position="69"/>
    </location>
</feature>
<feature type="domain" description="C2H2-type" evidence="7">
    <location>
        <begin position="13"/>
        <end position="41"/>
    </location>
</feature>
<gene>
    <name evidence="8" type="ORF">AFUS01_LOCUS9449</name>
</gene>
<dbReference type="SMART" id="SM00355">
    <property type="entry name" value="ZnF_C2H2"/>
    <property type="match status" value="5"/>
</dbReference>
<dbReference type="Pfam" id="PF00096">
    <property type="entry name" value="zf-C2H2"/>
    <property type="match status" value="3"/>
</dbReference>
<dbReference type="PANTHER" id="PTHR24394">
    <property type="entry name" value="ZINC FINGER PROTEIN"/>
    <property type="match status" value="1"/>
</dbReference>
<dbReference type="GO" id="GO:0005634">
    <property type="term" value="C:nucleus"/>
    <property type="evidence" value="ECO:0007669"/>
    <property type="project" value="TreeGrafter"/>
</dbReference>
<feature type="domain" description="C2H2-type" evidence="7">
    <location>
        <begin position="129"/>
        <end position="157"/>
    </location>
</feature>
<feature type="domain" description="C2H2-type" evidence="7">
    <location>
        <begin position="99"/>
        <end position="127"/>
    </location>
</feature>
<keyword evidence="4" id="KW-0862">Zinc</keyword>
<dbReference type="PROSITE" id="PS00028">
    <property type="entry name" value="ZINC_FINGER_C2H2_1"/>
    <property type="match status" value="5"/>
</dbReference>
<name>A0A8J2JH51_9HEXA</name>
<reference evidence="8" key="1">
    <citation type="submission" date="2021-06" db="EMBL/GenBank/DDBJ databases">
        <authorList>
            <person name="Hodson N. C."/>
            <person name="Mongue J. A."/>
            <person name="Jaron S. K."/>
        </authorList>
    </citation>
    <scope>NUCLEOTIDE SEQUENCE</scope>
</reference>
<proteinExistence type="predicted"/>
<accession>A0A8J2JH51</accession>
<dbReference type="OrthoDB" id="654211at2759"/>
<evidence type="ECO:0000256" key="5">
    <source>
        <dbReference type="ARBA" id="ARBA00023242"/>
    </source>
</evidence>
<dbReference type="PANTHER" id="PTHR24394:SF44">
    <property type="entry name" value="ZINC FINGER PROTEIN 271-LIKE"/>
    <property type="match status" value="1"/>
</dbReference>
<evidence type="ECO:0000256" key="2">
    <source>
        <dbReference type="ARBA" id="ARBA00022737"/>
    </source>
</evidence>
<evidence type="ECO:0000256" key="4">
    <source>
        <dbReference type="ARBA" id="ARBA00022833"/>
    </source>
</evidence>
<keyword evidence="1" id="KW-0479">Metal-binding</keyword>
<keyword evidence="2" id="KW-0677">Repeat</keyword>
<organism evidence="8 9">
    <name type="scientific">Allacma fusca</name>
    <dbReference type="NCBI Taxonomy" id="39272"/>
    <lineage>
        <taxon>Eukaryota</taxon>
        <taxon>Metazoa</taxon>
        <taxon>Ecdysozoa</taxon>
        <taxon>Arthropoda</taxon>
        <taxon>Hexapoda</taxon>
        <taxon>Collembola</taxon>
        <taxon>Symphypleona</taxon>
        <taxon>Sminthuridae</taxon>
        <taxon>Allacma</taxon>
    </lineage>
</organism>
<protein>
    <recommendedName>
        <fullName evidence="7">C2H2-type domain-containing protein</fullName>
    </recommendedName>
</protein>
<dbReference type="PROSITE" id="PS50157">
    <property type="entry name" value="ZINC_FINGER_C2H2_2"/>
    <property type="match status" value="5"/>
</dbReference>
<keyword evidence="5" id="KW-0539">Nucleus</keyword>
<evidence type="ECO:0000256" key="3">
    <source>
        <dbReference type="ARBA" id="ARBA00022771"/>
    </source>
</evidence>
<dbReference type="GO" id="GO:0000981">
    <property type="term" value="F:DNA-binding transcription factor activity, RNA polymerase II-specific"/>
    <property type="evidence" value="ECO:0007669"/>
    <property type="project" value="TreeGrafter"/>
</dbReference>